<accession>F1A0W8</accession>
<gene>
    <name evidence="5" type="ORF">DICPUDRAFT_58428</name>
</gene>
<dbReference type="Pfam" id="PF00011">
    <property type="entry name" value="HSP20"/>
    <property type="match status" value="1"/>
</dbReference>
<feature type="domain" description="SHSP" evidence="4">
    <location>
        <begin position="113"/>
        <end position="218"/>
    </location>
</feature>
<proteinExistence type="inferred from homology"/>
<dbReference type="RefSeq" id="XP_003293313.1">
    <property type="nucleotide sequence ID" value="XM_003293265.1"/>
</dbReference>
<dbReference type="EMBL" id="GL871352">
    <property type="protein sequence ID" value="EGC30168.1"/>
    <property type="molecule type" value="Genomic_DNA"/>
</dbReference>
<name>F1A0W8_DICPU</name>
<organism evidence="5 6">
    <name type="scientific">Dictyostelium purpureum</name>
    <name type="common">Slime mold</name>
    <dbReference type="NCBI Taxonomy" id="5786"/>
    <lineage>
        <taxon>Eukaryota</taxon>
        <taxon>Amoebozoa</taxon>
        <taxon>Evosea</taxon>
        <taxon>Eumycetozoa</taxon>
        <taxon>Dictyostelia</taxon>
        <taxon>Dictyosteliales</taxon>
        <taxon>Dictyosteliaceae</taxon>
        <taxon>Dictyostelium</taxon>
    </lineage>
</organism>
<dbReference type="PROSITE" id="PS01031">
    <property type="entry name" value="SHSP"/>
    <property type="match status" value="1"/>
</dbReference>
<dbReference type="Gene3D" id="2.60.40.790">
    <property type="match status" value="1"/>
</dbReference>
<dbReference type="InParanoid" id="F1A0W8"/>
<evidence type="ECO:0000256" key="2">
    <source>
        <dbReference type="PROSITE-ProRule" id="PRU00285"/>
    </source>
</evidence>
<dbReference type="AlphaFoldDB" id="F1A0W8"/>
<dbReference type="PANTHER" id="PTHR46733">
    <property type="entry name" value="26.5 KDA HEAT SHOCK PROTEIN, MITOCHONDRIAL"/>
    <property type="match status" value="1"/>
</dbReference>
<dbReference type="STRING" id="5786.F1A0W8"/>
<sequence>MYLASQTPRFFFRHLFCGRNGKYYGRYYPAENMDINKTNNFNVNTTNASFTENDRNKPFYFDLSSKYMDKNLRKIDRFNECFKHFYEKHNHGDNAQYLNKIENIMEQWGREFSKNKGFRTPITETKQDDKGITITVELPGITKENVKLDYANNILNIEASNKSISNETKTEEIYEFKKSIILPENLDNTLIKAQMSNGLLKITIPKESYSNSKPINVE</sequence>
<dbReference type="eggNOG" id="ENOG502RHHV">
    <property type="taxonomic scope" value="Eukaryota"/>
</dbReference>
<evidence type="ECO:0000256" key="3">
    <source>
        <dbReference type="RuleBase" id="RU003616"/>
    </source>
</evidence>
<evidence type="ECO:0000259" key="4">
    <source>
        <dbReference type="PROSITE" id="PS01031"/>
    </source>
</evidence>
<dbReference type="PANTHER" id="PTHR46733:SF2">
    <property type="entry name" value="25.3 KDA HEAT SHOCK PROTEIN, CHLOROPLASTIC-LIKE"/>
    <property type="match status" value="1"/>
</dbReference>
<evidence type="ECO:0000313" key="6">
    <source>
        <dbReference type="Proteomes" id="UP000001064"/>
    </source>
</evidence>
<keyword evidence="1" id="KW-0346">Stress response</keyword>
<dbReference type="Proteomes" id="UP000001064">
    <property type="component" value="Unassembled WGS sequence"/>
</dbReference>
<keyword evidence="6" id="KW-1185">Reference proteome</keyword>
<reference evidence="6" key="1">
    <citation type="journal article" date="2011" name="Genome Biol.">
        <title>Comparative genomics of the social amoebae Dictyostelium discoideum and Dictyostelium purpureum.</title>
        <authorList>
            <consortium name="US DOE Joint Genome Institute (JGI-PGF)"/>
            <person name="Sucgang R."/>
            <person name="Kuo A."/>
            <person name="Tian X."/>
            <person name="Salerno W."/>
            <person name="Parikh A."/>
            <person name="Feasley C.L."/>
            <person name="Dalin E."/>
            <person name="Tu H."/>
            <person name="Huang E."/>
            <person name="Barry K."/>
            <person name="Lindquist E."/>
            <person name="Shapiro H."/>
            <person name="Bruce D."/>
            <person name="Schmutz J."/>
            <person name="Salamov A."/>
            <person name="Fey P."/>
            <person name="Gaudet P."/>
            <person name="Anjard C."/>
            <person name="Babu M.M."/>
            <person name="Basu S."/>
            <person name="Bushmanova Y."/>
            <person name="van der Wel H."/>
            <person name="Katoh-Kurasawa M."/>
            <person name="Dinh C."/>
            <person name="Coutinho P.M."/>
            <person name="Saito T."/>
            <person name="Elias M."/>
            <person name="Schaap P."/>
            <person name="Kay R.R."/>
            <person name="Henrissat B."/>
            <person name="Eichinger L."/>
            <person name="Rivero F."/>
            <person name="Putnam N.H."/>
            <person name="West C.M."/>
            <person name="Loomis W.F."/>
            <person name="Chisholm R.L."/>
            <person name="Shaulsky G."/>
            <person name="Strassmann J.E."/>
            <person name="Queller D.C."/>
            <person name="Kuspa A."/>
            <person name="Grigoriev I.V."/>
        </authorList>
    </citation>
    <scope>NUCLEOTIDE SEQUENCE [LARGE SCALE GENOMIC DNA]</scope>
    <source>
        <strain evidence="6">QSDP1</strain>
    </source>
</reference>
<dbReference type="OrthoDB" id="20461at2759"/>
<dbReference type="KEGG" id="dpp:DICPUDRAFT_58428"/>
<dbReference type="InterPro" id="IPR044587">
    <property type="entry name" value="HSP21-like"/>
</dbReference>
<dbReference type="InterPro" id="IPR002068">
    <property type="entry name" value="A-crystallin/Hsp20_dom"/>
</dbReference>
<dbReference type="OMA" id="ENIMEQW"/>
<dbReference type="SUPFAM" id="SSF49764">
    <property type="entry name" value="HSP20-like chaperones"/>
    <property type="match status" value="1"/>
</dbReference>
<evidence type="ECO:0000313" key="5">
    <source>
        <dbReference type="EMBL" id="EGC30168.1"/>
    </source>
</evidence>
<protein>
    <recommendedName>
        <fullName evidence="4">SHSP domain-containing protein</fullName>
    </recommendedName>
</protein>
<dbReference type="InterPro" id="IPR008978">
    <property type="entry name" value="HSP20-like_chaperone"/>
</dbReference>
<dbReference type="CDD" id="cd06464">
    <property type="entry name" value="ACD_sHsps-like"/>
    <property type="match status" value="1"/>
</dbReference>
<evidence type="ECO:0000256" key="1">
    <source>
        <dbReference type="ARBA" id="ARBA00023016"/>
    </source>
</evidence>
<dbReference type="VEuPathDB" id="AmoebaDB:DICPUDRAFT_58428"/>
<dbReference type="GO" id="GO:0009408">
    <property type="term" value="P:response to heat"/>
    <property type="evidence" value="ECO:0007669"/>
    <property type="project" value="InterPro"/>
</dbReference>
<comment type="similarity">
    <text evidence="2 3">Belongs to the small heat shock protein (HSP20) family.</text>
</comment>
<dbReference type="GeneID" id="10511081"/>